<dbReference type="InParanoid" id="A0A165PF46"/>
<dbReference type="AlphaFoldDB" id="A0A165PF46"/>
<proteinExistence type="predicted"/>
<evidence type="ECO:0000313" key="6">
    <source>
        <dbReference type="Proteomes" id="UP000076761"/>
    </source>
</evidence>
<evidence type="ECO:0000259" key="4">
    <source>
        <dbReference type="Pfam" id="PF10342"/>
    </source>
</evidence>
<reference evidence="5 6" key="1">
    <citation type="journal article" date="2016" name="Mol. Biol. Evol.">
        <title>Comparative Genomics of Early-Diverging Mushroom-Forming Fungi Provides Insights into the Origins of Lignocellulose Decay Capabilities.</title>
        <authorList>
            <person name="Nagy L.G."/>
            <person name="Riley R."/>
            <person name="Tritt A."/>
            <person name="Adam C."/>
            <person name="Daum C."/>
            <person name="Floudas D."/>
            <person name="Sun H."/>
            <person name="Yadav J.S."/>
            <person name="Pangilinan J."/>
            <person name="Larsson K.H."/>
            <person name="Matsuura K."/>
            <person name="Barry K."/>
            <person name="Labutti K."/>
            <person name="Kuo R."/>
            <person name="Ohm R.A."/>
            <person name="Bhattacharya S.S."/>
            <person name="Shirouzu T."/>
            <person name="Yoshinaga Y."/>
            <person name="Martin F.M."/>
            <person name="Grigoriev I.V."/>
            <person name="Hibbett D.S."/>
        </authorList>
    </citation>
    <scope>NUCLEOTIDE SEQUENCE [LARGE SCALE GENOMIC DNA]</scope>
    <source>
        <strain evidence="5 6">HHB14362 ss-1</strain>
    </source>
</reference>
<protein>
    <recommendedName>
        <fullName evidence="4">Yeast cell wall synthesis Kre9/Knh1-like N-terminal domain-containing protein</fullName>
    </recommendedName>
</protein>
<dbReference type="Proteomes" id="UP000076761">
    <property type="component" value="Unassembled WGS sequence"/>
</dbReference>
<dbReference type="STRING" id="1314782.A0A165PF46"/>
<gene>
    <name evidence="5" type="ORF">NEOLEDRAFT_1140131</name>
</gene>
<dbReference type="OrthoDB" id="2576580at2759"/>
<keyword evidence="6" id="KW-1185">Reference proteome</keyword>
<feature type="region of interest" description="Disordered" evidence="2">
    <location>
        <begin position="127"/>
        <end position="164"/>
    </location>
</feature>
<feature type="signal peptide" evidence="3">
    <location>
        <begin position="1"/>
        <end position="21"/>
    </location>
</feature>
<keyword evidence="1 3" id="KW-0732">Signal</keyword>
<name>A0A165PF46_9AGAM</name>
<dbReference type="Pfam" id="PF10342">
    <property type="entry name" value="Kre9_KNH"/>
    <property type="match status" value="1"/>
</dbReference>
<dbReference type="InterPro" id="IPR018466">
    <property type="entry name" value="Kre9/Knh1-like_N"/>
</dbReference>
<evidence type="ECO:0000256" key="2">
    <source>
        <dbReference type="SAM" id="MobiDB-lite"/>
    </source>
</evidence>
<feature type="chain" id="PRO_5007863922" description="Yeast cell wall synthesis Kre9/Knh1-like N-terminal domain-containing protein" evidence="3">
    <location>
        <begin position="22"/>
        <end position="187"/>
    </location>
</feature>
<accession>A0A165PF46</accession>
<evidence type="ECO:0000256" key="1">
    <source>
        <dbReference type="ARBA" id="ARBA00022729"/>
    </source>
</evidence>
<sequence>MVFTRYTLIAAVAALAGVANADLTILAPGGPNLWWVADSTNTLLWTCQDSSYQNFTVLIANSNPTVLEAPAAIIAVENNYDCSKTITDSQSNLPPSTGYVVQLANPLNDTDVYAQSQEFEIKSAGSAYPASSATPTSTATATSGASGSASGSGSTASPTSSSAAGIGKGASVVLGGLAVLAASFGLM</sequence>
<organism evidence="5 6">
    <name type="scientific">Neolentinus lepideus HHB14362 ss-1</name>
    <dbReference type="NCBI Taxonomy" id="1314782"/>
    <lineage>
        <taxon>Eukaryota</taxon>
        <taxon>Fungi</taxon>
        <taxon>Dikarya</taxon>
        <taxon>Basidiomycota</taxon>
        <taxon>Agaricomycotina</taxon>
        <taxon>Agaricomycetes</taxon>
        <taxon>Gloeophyllales</taxon>
        <taxon>Gloeophyllaceae</taxon>
        <taxon>Neolentinus</taxon>
    </lineage>
</organism>
<evidence type="ECO:0000313" key="5">
    <source>
        <dbReference type="EMBL" id="KZT20952.1"/>
    </source>
</evidence>
<feature type="domain" description="Yeast cell wall synthesis Kre9/Knh1-like N-terminal" evidence="4">
    <location>
        <begin position="35"/>
        <end position="121"/>
    </location>
</feature>
<evidence type="ECO:0000256" key="3">
    <source>
        <dbReference type="SAM" id="SignalP"/>
    </source>
</evidence>
<dbReference type="EMBL" id="KV425613">
    <property type="protein sequence ID" value="KZT20952.1"/>
    <property type="molecule type" value="Genomic_DNA"/>
</dbReference>